<name>A0AAN9KCV2_CANGL</name>
<dbReference type="GO" id="GO:0004305">
    <property type="term" value="F:ethanolamine kinase activity"/>
    <property type="evidence" value="ECO:0007669"/>
    <property type="project" value="TreeGrafter"/>
</dbReference>
<evidence type="ECO:0000256" key="2">
    <source>
        <dbReference type="SAM" id="MobiDB-lite"/>
    </source>
</evidence>
<comment type="caution">
    <text evidence="3">The sequence shown here is derived from an EMBL/GenBank/DDBJ whole genome shotgun (WGS) entry which is preliminary data.</text>
</comment>
<evidence type="ECO:0000313" key="3">
    <source>
        <dbReference type="EMBL" id="KAK7314081.1"/>
    </source>
</evidence>
<dbReference type="GO" id="GO:0005737">
    <property type="term" value="C:cytoplasm"/>
    <property type="evidence" value="ECO:0007669"/>
    <property type="project" value="TreeGrafter"/>
</dbReference>
<comment type="similarity">
    <text evidence="1">Belongs to the choline/ethanolamine kinase family.</text>
</comment>
<accession>A0AAN9KCV2</accession>
<keyword evidence="4" id="KW-1185">Reference proteome</keyword>
<dbReference type="PANTHER" id="PTHR22603:SF81">
    <property type="entry name" value="CHOLINE KINASE 2-RELATED"/>
    <property type="match status" value="1"/>
</dbReference>
<dbReference type="GO" id="GO:0006646">
    <property type="term" value="P:phosphatidylethanolamine biosynthetic process"/>
    <property type="evidence" value="ECO:0007669"/>
    <property type="project" value="TreeGrafter"/>
</dbReference>
<gene>
    <name evidence="3" type="ORF">VNO77_39290</name>
</gene>
<dbReference type="SUPFAM" id="SSF56112">
    <property type="entry name" value="Protein kinase-like (PK-like)"/>
    <property type="match status" value="1"/>
</dbReference>
<evidence type="ECO:0000256" key="1">
    <source>
        <dbReference type="ARBA" id="ARBA00038211"/>
    </source>
</evidence>
<dbReference type="CDD" id="cd05157">
    <property type="entry name" value="ETNK_euk"/>
    <property type="match status" value="1"/>
</dbReference>
<sequence length="511" mass="58149">MPKQACKLFPPFISTSLLVSCSRWKQPLYKPLTSILSKPHDLRHTFLSFSAARSPWPPCPRRHTRFLFSKSLPLSGVSKSFAMGAVEEASQNPVNNKVGDKKNVVNNEVSGAENSVVNGKELGHEETSVKNSADCLPSEAKEVLKSLASKWENVVDVNALQVIPLKGALTNEAFQIKWKTTTGETSRKVLVRIYGEGTDIFFDRDDEVKTFEFMSKNGQGPLFLGRFGNGRIEEFINARTLSASDLRDPSLSALIAAKMKEFHGLDIPGPKIVILWDRLRNWLSEAKRLSPPEEVEELHLDKMDKEISALEMELSGTHPRMGFCHNDLQYGNIMLNEEANSVTIIDYEYGSYNPVAYDIANHFNEMAANYHTETPHVLDYSKYPNLEERRRFVKTYLSSSGQQPTDREVEQLLGEVEKYTLASHLLWGVWGIISEHVNKIDFDYKEYAKQRFQEYWSKKKYLLSPEVSPRENETKEEQAPTSTTHGKQTKGSGIYKRLKRFFGLGLFRSKH</sequence>
<dbReference type="Pfam" id="PF01633">
    <property type="entry name" value="Choline_kinase"/>
    <property type="match status" value="1"/>
</dbReference>
<dbReference type="GO" id="GO:0004103">
    <property type="term" value="F:choline kinase activity"/>
    <property type="evidence" value="ECO:0007669"/>
    <property type="project" value="TreeGrafter"/>
</dbReference>
<evidence type="ECO:0008006" key="5">
    <source>
        <dbReference type="Google" id="ProtNLM"/>
    </source>
</evidence>
<feature type="compositionally biased region" description="Polar residues" evidence="2">
    <location>
        <begin position="479"/>
        <end position="491"/>
    </location>
</feature>
<reference evidence="3 4" key="1">
    <citation type="submission" date="2024-01" db="EMBL/GenBank/DDBJ databases">
        <title>The genomes of 5 underutilized Papilionoideae crops provide insights into root nodulation and disease resistanc.</title>
        <authorList>
            <person name="Jiang F."/>
        </authorList>
    </citation>
    <scope>NUCLEOTIDE SEQUENCE [LARGE SCALE GENOMIC DNA]</scope>
    <source>
        <strain evidence="3">LVBAO_FW01</strain>
        <tissue evidence="3">Leaves</tissue>
    </source>
</reference>
<feature type="compositionally biased region" description="Basic and acidic residues" evidence="2">
    <location>
        <begin position="468"/>
        <end position="478"/>
    </location>
</feature>
<evidence type="ECO:0000313" key="4">
    <source>
        <dbReference type="Proteomes" id="UP001367508"/>
    </source>
</evidence>
<proteinExistence type="inferred from homology"/>
<dbReference type="Gene3D" id="3.30.200.20">
    <property type="entry name" value="Phosphorylase Kinase, domain 1"/>
    <property type="match status" value="1"/>
</dbReference>
<feature type="region of interest" description="Disordered" evidence="2">
    <location>
        <begin position="467"/>
        <end position="491"/>
    </location>
</feature>
<protein>
    <recommendedName>
        <fullName evidence="5">Choline kinase 2</fullName>
    </recommendedName>
</protein>
<organism evidence="3 4">
    <name type="scientific">Canavalia gladiata</name>
    <name type="common">Sword bean</name>
    <name type="synonym">Dolichos gladiatus</name>
    <dbReference type="NCBI Taxonomy" id="3824"/>
    <lineage>
        <taxon>Eukaryota</taxon>
        <taxon>Viridiplantae</taxon>
        <taxon>Streptophyta</taxon>
        <taxon>Embryophyta</taxon>
        <taxon>Tracheophyta</taxon>
        <taxon>Spermatophyta</taxon>
        <taxon>Magnoliopsida</taxon>
        <taxon>eudicotyledons</taxon>
        <taxon>Gunneridae</taxon>
        <taxon>Pentapetalae</taxon>
        <taxon>rosids</taxon>
        <taxon>fabids</taxon>
        <taxon>Fabales</taxon>
        <taxon>Fabaceae</taxon>
        <taxon>Papilionoideae</taxon>
        <taxon>50 kb inversion clade</taxon>
        <taxon>NPAAA clade</taxon>
        <taxon>indigoferoid/millettioid clade</taxon>
        <taxon>Phaseoleae</taxon>
        <taxon>Canavalia</taxon>
    </lineage>
</organism>
<dbReference type="Proteomes" id="UP001367508">
    <property type="component" value="Unassembled WGS sequence"/>
</dbReference>
<dbReference type="Gene3D" id="3.90.1200.10">
    <property type="match status" value="1"/>
</dbReference>
<dbReference type="EMBL" id="JAYMYQ010000009">
    <property type="protein sequence ID" value="KAK7314081.1"/>
    <property type="molecule type" value="Genomic_DNA"/>
</dbReference>
<dbReference type="AlphaFoldDB" id="A0AAN9KCV2"/>
<dbReference type="PANTHER" id="PTHR22603">
    <property type="entry name" value="CHOLINE/ETHANOALAMINE KINASE"/>
    <property type="match status" value="1"/>
</dbReference>
<dbReference type="InterPro" id="IPR011009">
    <property type="entry name" value="Kinase-like_dom_sf"/>
</dbReference>
<dbReference type="PROSITE" id="PS51257">
    <property type="entry name" value="PROKAR_LIPOPROTEIN"/>
    <property type="match status" value="1"/>
</dbReference>